<feature type="compositionally biased region" description="Gly residues" evidence="1">
    <location>
        <begin position="380"/>
        <end position="392"/>
    </location>
</feature>
<dbReference type="AlphaFoldDB" id="A0AAE0C5D8"/>
<keyword evidence="3" id="KW-1185">Reference proteome</keyword>
<sequence>VAWPEDPAAAAAAPKRASTSSSWASGSSRGNVEQGGGASRGANSGWPLSGAGTSQRGASGGGALSERPALEAPDSSTRHFVATSLDSSPLEACGRAAVVHAADENTSHDEVFAAHGDFEEVFALSEDSRPLPPAAAKRKTERRQSLGFPPLSPGESMKEEVLDLLLHSVWAELVPLLSPLLPLQRPPPTPAASPEILVVKQRTPASSYSGSHATSPSTSIDSPRQENGLDRSRSPSPSPVHSDVEGPTDGVESETETPPAALMPESVMPVYPPQASGLRLQVAGSVKVQVARSVAGSRARTPTKAMARNISRGPVARGGRAEHSVNPPRKTGVGWKAPRRQGGGAGAIQKVDTSIQGRVASAQRGSSGGGSEASSSWSGTHGGGGGHGGIAGGSRPPGLPAAAGNKTAGGTRQRLGEMRQRRAVSGAPQLVSGGRRLMPSPIDVAATPHYKRTVKPPAGGGSSGETFAAGHLEEGHMGVMSGGIAATSGPGRLTPAHGHSSVRRGHQRSRQVNHLGDQNGRLLK</sequence>
<evidence type="ECO:0000313" key="2">
    <source>
        <dbReference type="EMBL" id="KAK3248756.1"/>
    </source>
</evidence>
<evidence type="ECO:0000313" key="3">
    <source>
        <dbReference type="Proteomes" id="UP001190700"/>
    </source>
</evidence>
<proteinExistence type="predicted"/>
<gene>
    <name evidence="2" type="ORF">CYMTET_41791</name>
</gene>
<dbReference type="EMBL" id="LGRX02027806">
    <property type="protein sequence ID" value="KAK3248756.1"/>
    <property type="molecule type" value="Genomic_DNA"/>
</dbReference>
<feature type="compositionally biased region" description="Basic and acidic residues" evidence="1">
    <location>
        <begin position="223"/>
        <end position="233"/>
    </location>
</feature>
<feature type="region of interest" description="Disordered" evidence="1">
    <location>
        <begin position="125"/>
        <end position="155"/>
    </location>
</feature>
<evidence type="ECO:0000256" key="1">
    <source>
        <dbReference type="SAM" id="MobiDB-lite"/>
    </source>
</evidence>
<feature type="non-terminal residue" evidence="2">
    <location>
        <position position="1"/>
    </location>
</feature>
<feature type="compositionally biased region" description="Polar residues" evidence="1">
    <location>
        <begin position="203"/>
        <end position="222"/>
    </location>
</feature>
<comment type="caution">
    <text evidence="2">The sequence shown here is derived from an EMBL/GenBank/DDBJ whole genome shotgun (WGS) entry which is preliminary data.</text>
</comment>
<feature type="region of interest" description="Disordered" evidence="1">
    <location>
        <begin position="202"/>
        <end position="268"/>
    </location>
</feature>
<protein>
    <submittedName>
        <fullName evidence="2">Uncharacterized protein</fullName>
    </submittedName>
</protein>
<feature type="region of interest" description="Disordered" evidence="1">
    <location>
        <begin position="485"/>
        <end position="524"/>
    </location>
</feature>
<name>A0AAE0C5D8_9CHLO</name>
<feature type="region of interest" description="Disordered" evidence="1">
    <location>
        <begin position="1"/>
        <end position="88"/>
    </location>
</feature>
<accession>A0AAE0C5D8</accession>
<dbReference type="Proteomes" id="UP001190700">
    <property type="component" value="Unassembled WGS sequence"/>
</dbReference>
<feature type="compositionally biased region" description="Low complexity" evidence="1">
    <location>
        <begin position="8"/>
        <end position="30"/>
    </location>
</feature>
<feature type="compositionally biased region" description="Basic residues" evidence="1">
    <location>
        <begin position="500"/>
        <end position="511"/>
    </location>
</feature>
<organism evidence="2 3">
    <name type="scientific">Cymbomonas tetramitiformis</name>
    <dbReference type="NCBI Taxonomy" id="36881"/>
    <lineage>
        <taxon>Eukaryota</taxon>
        <taxon>Viridiplantae</taxon>
        <taxon>Chlorophyta</taxon>
        <taxon>Pyramimonadophyceae</taxon>
        <taxon>Pyramimonadales</taxon>
        <taxon>Pyramimonadaceae</taxon>
        <taxon>Cymbomonas</taxon>
    </lineage>
</organism>
<reference evidence="2 3" key="1">
    <citation type="journal article" date="2015" name="Genome Biol. Evol.">
        <title>Comparative Genomics of a Bacterivorous Green Alga Reveals Evolutionary Causalities and Consequences of Phago-Mixotrophic Mode of Nutrition.</title>
        <authorList>
            <person name="Burns J.A."/>
            <person name="Paasch A."/>
            <person name="Narechania A."/>
            <person name="Kim E."/>
        </authorList>
    </citation>
    <scope>NUCLEOTIDE SEQUENCE [LARGE SCALE GENOMIC DNA]</scope>
    <source>
        <strain evidence="2 3">PLY_AMNH</strain>
    </source>
</reference>
<feature type="region of interest" description="Disordered" evidence="1">
    <location>
        <begin position="315"/>
        <end position="437"/>
    </location>
</feature>